<keyword evidence="3 7" id="KW-0812">Transmembrane</keyword>
<dbReference type="PANTHER" id="PTHR23112">
    <property type="entry name" value="G PROTEIN-COUPLED RECEPTOR 157-RELATED"/>
    <property type="match status" value="1"/>
</dbReference>
<evidence type="ECO:0000256" key="4">
    <source>
        <dbReference type="ARBA" id="ARBA00022989"/>
    </source>
</evidence>
<evidence type="ECO:0000259" key="9">
    <source>
        <dbReference type="PROSITE" id="PS50262"/>
    </source>
</evidence>
<dbReference type="InterPro" id="IPR017452">
    <property type="entry name" value="GPCR_Rhodpsn_7TM"/>
</dbReference>
<dbReference type="RefSeq" id="XP_004345981.1">
    <property type="nucleotide sequence ID" value="XM_004345931.1"/>
</dbReference>
<comment type="subcellular location">
    <subcellularLocation>
        <location evidence="1">Membrane</location>
        <topology evidence="1">Multi-pass membrane protein</topology>
    </subcellularLocation>
</comment>
<keyword evidence="4 7" id="KW-1133">Transmembrane helix</keyword>
<dbReference type="PROSITE" id="PS50261">
    <property type="entry name" value="G_PROTEIN_RECEP_F2_4"/>
    <property type="match status" value="1"/>
</dbReference>
<dbReference type="PRINTS" id="PR02001">
    <property type="entry name" value="GCR1CAMPR"/>
</dbReference>
<dbReference type="PROSITE" id="PS50262">
    <property type="entry name" value="G_PROTEIN_RECEP_F1_2"/>
    <property type="match status" value="1"/>
</dbReference>
<proteinExistence type="inferred from homology"/>
<name>L8H869_ACACF</name>
<keyword evidence="11" id="KW-1185">Reference proteome</keyword>
<feature type="transmembrane region" description="Helical" evidence="7">
    <location>
        <begin position="172"/>
        <end position="194"/>
    </location>
</feature>
<dbReference type="Pfam" id="PF05462">
    <property type="entry name" value="Dicty_CAR"/>
    <property type="match status" value="1"/>
</dbReference>
<dbReference type="InterPro" id="IPR022343">
    <property type="entry name" value="GCR1-cAMP_receptor"/>
</dbReference>
<feature type="transmembrane region" description="Helical" evidence="7">
    <location>
        <begin position="53"/>
        <end position="71"/>
    </location>
</feature>
<evidence type="ECO:0000259" key="8">
    <source>
        <dbReference type="PROSITE" id="PS50261"/>
    </source>
</evidence>
<dbReference type="VEuPathDB" id="AmoebaDB:ACA1_183730"/>
<comment type="similarity">
    <text evidence="2">Belongs to the G-protein coupled receptor 5 family.</text>
</comment>
<gene>
    <name evidence="10" type="ORF">ACA1_183730</name>
</gene>
<dbReference type="OrthoDB" id="17520at2759"/>
<dbReference type="OMA" id="KLIFIMT"/>
<evidence type="ECO:0000256" key="7">
    <source>
        <dbReference type="SAM" id="Phobius"/>
    </source>
</evidence>
<protein>
    <submittedName>
        <fullName evidence="10">Slime mold cyclic amp receptor protein</fullName>
    </submittedName>
</protein>
<feature type="transmembrane region" description="Helical" evidence="7">
    <location>
        <begin position="134"/>
        <end position="152"/>
    </location>
</feature>
<accession>L8H869</accession>
<feature type="transmembrane region" description="Helical" evidence="7">
    <location>
        <begin position="17"/>
        <end position="41"/>
    </location>
</feature>
<dbReference type="Gene3D" id="1.20.1070.10">
    <property type="entry name" value="Rhodopsin 7-helix transmembrane proteins"/>
    <property type="match status" value="1"/>
</dbReference>
<dbReference type="GO" id="GO:0007189">
    <property type="term" value="P:adenylate cyclase-activating G protein-coupled receptor signaling pathway"/>
    <property type="evidence" value="ECO:0007669"/>
    <property type="project" value="TreeGrafter"/>
</dbReference>
<dbReference type="KEGG" id="acan:ACA1_183730"/>
<feature type="transmembrane region" description="Helical" evidence="7">
    <location>
        <begin position="254"/>
        <end position="277"/>
    </location>
</feature>
<evidence type="ECO:0000256" key="5">
    <source>
        <dbReference type="ARBA" id="ARBA00023136"/>
    </source>
</evidence>
<dbReference type="GO" id="GO:0007166">
    <property type="term" value="P:cell surface receptor signaling pathway"/>
    <property type="evidence" value="ECO:0007669"/>
    <property type="project" value="InterPro"/>
</dbReference>
<keyword evidence="10" id="KW-0675">Receptor</keyword>
<feature type="domain" description="G-protein coupled receptors family 2 profile 2" evidence="8">
    <location>
        <begin position="17"/>
        <end position="279"/>
    </location>
</feature>
<feature type="transmembrane region" description="Helical" evidence="7">
    <location>
        <begin position="91"/>
        <end position="109"/>
    </location>
</feature>
<evidence type="ECO:0000256" key="1">
    <source>
        <dbReference type="ARBA" id="ARBA00004141"/>
    </source>
</evidence>
<dbReference type="STRING" id="1257118.L8H869"/>
<evidence type="ECO:0000256" key="2">
    <source>
        <dbReference type="ARBA" id="ARBA00008360"/>
    </source>
</evidence>
<keyword evidence="5 7" id="KW-0472">Membrane</keyword>
<feature type="region of interest" description="Disordered" evidence="6">
    <location>
        <begin position="300"/>
        <end position="329"/>
    </location>
</feature>
<dbReference type="Proteomes" id="UP000011083">
    <property type="component" value="Unassembled WGS sequence"/>
</dbReference>
<dbReference type="SUPFAM" id="SSF81321">
    <property type="entry name" value="Family A G protein-coupled receptor-like"/>
    <property type="match status" value="1"/>
</dbReference>
<organism evidence="10 11">
    <name type="scientific">Acanthamoeba castellanii (strain ATCC 30010 / Neff)</name>
    <dbReference type="NCBI Taxonomy" id="1257118"/>
    <lineage>
        <taxon>Eukaryota</taxon>
        <taxon>Amoebozoa</taxon>
        <taxon>Discosea</taxon>
        <taxon>Longamoebia</taxon>
        <taxon>Centramoebida</taxon>
        <taxon>Acanthamoebidae</taxon>
        <taxon>Acanthamoeba</taxon>
    </lineage>
</organism>
<evidence type="ECO:0000313" key="10">
    <source>
        <dbReference type="EMBL" id="ELR21437.1"/>
    </source>
</evidence>
<dbReference type="AlphaFoldDB" id="L8H869"/>
<feature type="domain" description="G-protein coupled receptors family 1 profile" evidence="9">
    <location>
        <begin position="31"/>
        <end position="275"/>
    </location>
</feature>
<dbReference type="GO" id="GO:0004930">
    <property type="term" value="F:G protein-coupled receptor activity"/>
    <property type="evidence" value="ECO:0007669"/>
    <property type="project" value="TreeGrafter"/>
</dbReference>
<feature type="compositionally biased region" description="Polar residues" evidence="6">
    <location>
        <begin position="306"/>
        <end position="329"/>
    </location>
</feature>
<dbReference type="PANTHER" id="PTHR23112:SF0">
    <property type="entry name" value="TRANSMEMBRANE PROTEIN 116"/>
    <property type="match status" value="1"/>
</dbReference>
<evidence type="ECO:0000313" key="11">
    <source>
        <dbReference type="Proteomes" id="UP000011083"/>
    </source>
</evidence>
<dbReference type="GeneID" id="14922331"/>
<dbReference type="GO" id="GO:0005886">
    <property type="term" value="C:plasma membrane"/>
    <property type="evidence" value="ECO:0007669"/>
    <property type="project" value="TreeGrafter"/>
</dbReference>
<sequence length="329" mass="38157">MEDGDEDGWSASQAQTLKYICGVSNILSALGCGFIVYCFLVIQQERRNYFQRLVFYLSIVDLFNAIEWLVTLGIMDESDYVCRILGPYKKYLYLASFFWTAFIATEMLYRFTHIKFSHFGDVLIPQHSNFKERYYHLIAWVVPLPFVVWPLVDGSMSNGAYSCWYSDPQEVWSFVFLGMVVLTVLYCIIIYAFVTRRYFQMLKLSAIYNTEQGRAFKLETKVPAYILSFILCWGPALATNVYEAIDSSPTQPRFYFECMTAFLLPLTGWLNSIVYGWSKELHEQLFAHLRSVFCSCCRRSRKSDGTSKPSQVTQDQKTLYSSATNDVVR</sequence>
<evidence type="ECO:0000256" key="3">
    <source>
        <dbReference type="ARBA" id="ARBA00022692"/>
    </source>
</evidence>
<evidence type="ECO:0000256" key="6">
    <source>
        <dbReference type="SAM" id="MobiDB-lite"/>
    </source>
</evidence>
<feature type="transmembrane region" description="Helical" evidence="7">
    <location>
        <begin position="222"/>
        <end position="242"/>
    </location>
</feature>
<dbReference type="InterPro" id="IPR017981">
    <property type="entry name" value="GPCR_2-like_7TM"/>
</dbReference>
<dbReference type="EMBL" id="KB007904">
    <property type="protein sequence ID" value="ELR21437.1"/>
    <property type="molecule type" value="Genomic_DNA"/>
</dbReference>
<reference evidence="10 11" key="1">
    <citation type="journal article" date="2013" name="Genome Biol.">
        <title>Genome of Acanthamoeba castellanii highlights extensive lateral gene transfer and early evolution of tyrosine kinase signaling.</title>
        <authorList>
            <person name="Clarke M."/>
            <person name="Lohan A.J."/>
            <person name="Liu B."/>
            <person name="Lagkouvardos I."/>
            <person name="Roy S."/>
            <person name="Zafar N."/>
            <person name="Bertelli C."/>
            <person name="Schilde C."/>
            <person name="Kianianmomeni A."/>
            <person name="Burglin T.R."/>
            <person name="Frech C."/>
            <person name="Turcotte B."/>
            <person name="Kopec K.O."/>
            <person name="Synnott J.M."/>
            <person name="Choo C."/>
            <person name="Paponov I."/>
            <person name="Finkler A."/>
            <person name="Soon Heng Tan C."/>
            <person name="Hutchins A.P."/>
            <person name="Weinmeier T."/>
            <person name="Rattei T."/>
            <person name="Chu J.S."/>
            <person name="Gimenez G."/>
            <person name="Irimia M."/>
            <person name="Rigden D.J."/>
            <person name="Fitzpatrick D.A."/>
            <person name="Lorenzo-Morales J."/>
            <person name="Bateman A."/>
            <person name="Chiu C.H."/>
            <person name="Tang P."/>
            <person name="Hegemann P."/>
            <person name="Fromm H."/>
            <person name="Raoult D."/>
            <person name="Greub G."/>
            <person name="Miranda-Saavedra D."/>
            <person name="Chen N."/>
            <person name="Nash P."/>
            <person name="Ginger M.L."/>
            <person name="Horn M."/>
            <person name="Schaap P."/>
            <person name="Caler L."/>
            <person name="Loftus B."/>
        </authorList>
    </citation>
    <scope>NUCLEOTIDE SEQUENCE [LARGE SCALE GENOMIC DNA]</scope>
    <source>
        <strain evidence="10 11">Neff</strain>
    </source>
</reference>